<comment type="similarity">
    <text evidence="2">Belongs to the multi antimicrobial extrusion (MATE) (TC 2.A.66.1) family. MepA subfamily.</text>
</comment>
<dbReference type="GO" id="GO:0046677">
    <property type="term" value="P:response to antibiotic"/>
    <property type="evidence" value="ECO:0007669"/>
    <property type="project" value="UniProtKB-KW"/>
</dbReference>
<evidence type="ECO:0000256" key="8">
    <source>
        <dbReference type="ARBA" id="ARBA00023136"/>
    </source>
</evidence>
<dbReference type="CDD" id="cd13143">
    <property type="entry name" value="MATE_MepA_like"/>
    <property type="match status" value="1"/>
</dbReference>
<dbReference type="InterPro" id="IPR002528">
    <property type="entry name" value="MATE_fam"/>
</dbReference>
<protein>
    <recommendedName>
        <fullName evidence="3">Multidrug export protein MepA</fullName>
    </recommendedName>
</protein>
<dbReference type="GO" id="GO:0042910">
    <property type="term" value="F:xenobiotic transmembrane transporter activity"/>
    <property type="evidence" value="ECO:0007669"/>
    <property type="project" value="InterPro"/>
</dbReference>
<dbReference type="InterPro" id="IPR045070">
    <property type="entry name" value="MATE_MepA-like"/>
</dbReference>
<dbReference type="NCBIfam" id="TIGR00797">
    <property type="entry name" value="matE"/>
    <property type="match status" value="1"/>
</dbReference>
<comment type="subcellular location">
    <subcellularLocation>
        <location evidence="1">Cell membrane</location>
        <topology evidence="1">Multi-pass membrane protein</topology>
    </subcellularLocation>
</comment>
<dbReference type="EMBL" id="WMQV01000002">
    <property type="protein sequence ID" value="MTL93218.1"/>
    <property type="molecule type" value="Genomic_DNA"/>
</dbReference>
<evidence type="ECO:0000256" key="5">
    <source>
        <dbReference type="ARBA" id="ARBA00022475"/>
    </source>
</evidence>
<dbReference type="InterPro" id="IPR051327">
    <property type="entry name" value="MATE_MepA_subfamily"/>
</dbReference>
<comment type="caution">
    <text evidence="10">The sequence shown here is derived from an EMBL/GenBank/DDBJ whole genome shotgun (WGS) entry which is preliminary data.</text>
</comment>
<sequence>MNMDHILNANLFKVWSKFVMASVIGVVLNTIYTIIDGMFVGQGVGEIGLAAVNIVWPAITLIIGTGLMLGIGASSLIAISLGKKDIEEAEKYLGTTMVASIVIGALITIVGLLFRNPILRMLGADEMVMPYAQDYFSIFYCITIPYIFSTALNPIVRTDGNPKLAMMMVGIGAIANIILDYLLVIVFDFGIKGAAIATSASIVLSTLISLYYFLKGNSTIKIRKLYLKLDGKVLKEIVKIGFVSFMIQLSYGTIIFVQNNVMYAYGSNIDVAIYTVASYVNCFFVNVCTGISQGLQPLIGYHFGANKWTRMKQFLYLSIVISVVAGILVFIGIYSYGRELVSVFGISSENLEYGYQSILMYCLGSPIIGIIFTMSGYYQAIGKNIQANILSVSRGLIFQFILTLALPPLIGVSGVFLSLPIAEILTLMILVFMNGKRVMRLKFSY</sequence>
<dbReference type="PANTHER" id="PTHR43823:SF3">
    <property type="entry name" value="MULTIDRUG EXPORT PROTEIN MEPA"/>
    <property type="match status" value="1"/>
</dbReference>
<dbReference type="RefSeq" id="WP_129821323.1">
    <property type="nucleotide sequence ID" value="NZ_RCYV01000004.1"/>
</dbReference>
<proteinExistence type="inferred from homology"/>
<evidence type="ECO:0000256" key="9">
    <source>
        <dbReference type="ARBA" id="ARBA00023251"/>
    </source>
</evidence>
<dbReference type="GO" id="GO:0005886">
    <property type="term" value="C:plasma membrane"/>
    <property type="evidence" value="ECO:0007669"/>
    <property type="project" value="UniProtKB-SubCell"/>
</dbReference>
<dbReference type="PANTHER" id="PTHR43823">
    <property type="entry name" value="SPORULATION PROTEIN YKVU"/>
    <property type="match status" value="1"/>
</dbReference>
<reference evidence="10" key="1">
    <citation type="journal article" date="2019" name="Nat. Med.">
        <title>A library of human gut bacterial isolates paired with longitudinal multiomics data enables mechanistic microbiome research.</title>
        <authorList>
            <person name="Poyet M."/>
            <person name="Groussin M."/>
            <person name="Gibbons S.M."/>
            <person name="Avila-Pacheco J."/>
            <person name="Jiang X."/>
            <person name="Kearney S.M."/>
            <person name="Perrotta A.R."/>
            <person name="Berdy B."/>
            <person name="Zhao S."/>
            <person name="Lieberman T.D."/>
            <person name="Swanson P.K."/>
            <person name="Smith M."/>
            <person name="Roesemann S."/>
            <person name="Alexander J.E."/>
            <person name="Rich S.A."/>
            <person name="Livny J."/>
            <person name="Vlamakis H."/>
            <person name="Clish C."/>
            <person name="Bullock K."/>
            <person name="Deik A."/>
            <person name="Scott J."/>
            <person name="Pierce K.A."/>
            <person name="Xavier R.J."/>
            <person name="Alm E.J."/>
        </authorList>
    </citation>
    <scope>NUCLEOTIDE SEQUENCE</scope>
    <source>
        <strain evidence="10">BIOML-A179</strain>
    </source>
</reference>
<dbReference type="AlphaFoldDB" id="A0A6G2CLE1"/>
<name>A0A6G2CLE1_9FIRM</name>
<keyword evidence="9" id="KW-0046">Antibiotic resistance</keyword>
<organism evidence="10">
    <name type="scientific">Turicibacter sanguinis</name>
    <dbReference type="NCBI Taxonomy" id="154288"/>
    <lineage>
        <taxon>Bacteria</taxon>
        <taxon>Bacillati</taxon>
        <taxon>Bacillota</taxon>
        <taxon>Erysipelotrichia</taxon>
        <taxon>Erysipelotrichales</taxon>
        <taxon>Turicibacteraceae</taxon>
        <taxon>Turicibacter</taxon>
    </lineage>
</organism>
<evidence type="ECO:0000256" key="2">
    <source>
        <dbReference type="ARBA" id="ARBA00008417"/>
    </source>
</evidence>
<evidence type="ECO:0000256" key="3">
    <source>
        <dbReference type="ARBA" id="ARBA00022106"/>
    </source>
</evidence>
<keyword evidence="7" id="KW-1133">Transmembrane helix</keyword>
<dbReference type="Pfam" id="PF01554">
    <property type="entry name" value="MatE"/>
    <property type="match status" value="2"/>
</dbReference>
<dbReference type="InterPro" id="IPR048279">
    <property type="entry name" value="MdtK-like"/>
</dbReference>
<dbReference type="GO" id="GO:0015297">
    <property type="term" value="F:antiporter activity"/>
    <property type="evidence" value="ECO:0007669"/>
    <property type="project" value="InterPro"/>
</dbReference>
<evidence type="ECO:0000256" key="7">
    <source>
        <dbReference type="ARBA" id="ARBA00022989"/>
    </source>
</evidence>
<evidence type="ECO:0000256" key="4">
    <source>
        <dbReference type="ARBA" id="ARBA00022448"/>
    </source>
</evidence>
<evidence type="ECO:0000256" key="6">
    <source>
        <dbReference type="ARBA" id="ARBA00022692"/>
    </source>
</evidence>
<keyword evidence="6" id="KW-0812">Transmembrane</keyword>
<accession>A0A6G2CLE1</accession>
<keyword evidence="4" id="KW-0813">Transport</keyword>
<evidence type="ECO:0000256" key="1">
    <source>
        <dbReference type="ARBA" id="ARBA00004651"/>
    </source>
</evidence>
<keyword evidence="5" id="KW-1003">Cell membrane</keyword>
<dbReference type="PIRSF" id="PIRSF006603">
    <property type="entry name" value="DinF"/>
    <property type="match status" value="1"/>
</dbReference>
<evidence type="ECO:0000313" key="10">
    <source>
        <dbReference type="EMBL" id="MTL93218.1"/>
    </source>
</evidence>
<gene>
    <name evidence="10" type="ORF">GMA64_01610</name>
</gene>
<keyword evidence="8" id="KW-0472">Membrane</keyword>